<reference evidence="5" key="1">
    <citation type="submission" date="2016-10" db="EMBL/GenBank/DDBJ databases">
        <authorList>
            <person name="Varghese N."/>
            <person name="Submissions S."/>
        </authorList>
    </citation>
    <scope>NUCLEOTIDE SEQUENCE [LARGE SCALE GENOMIC DNA]</scope>
    <source>
        <strain evidence="5">CGMCC 1.4250</strain>
    </source>
</reference>
<dbReference type="RefSeq" id="WP_091485351.1">
    <property type="nucleotide sequence ID" value="NZ_FOTR01000013.1"/>
</dbReference>
<evidence type="ECO:0000259" key="3">
    <source>
        <dbReference type="SMART" id="SM00852"/>
    </source>
</evidence>
<dbReference type="Gene3D" id="3.90.950.20">
    <property type="entry name" value="CinA-like"/>
    <property type="match status" value="1"/>
</dbReference>
<dbReference type="STRING" id="334253.SAMN04487943_1136"/>
<sequence length="415" mass="45940">MTEVKAELVSVGTELLLGQIVNTNAAWISEQLAEKGVSVYYHSVVGDNFNRLAEVFLEAGKRSDIVFITGGLGPTEDDLTREAFQHISGLHIEEDQGTINKMEAFFAKINRTMTPNNRKQAHVFQDSKVLHNSVGIAPGIIVDYNKTLWVFMPGVPREMKAIMTEEVLPFLKETFVLKTVIRSRMLRFIGIGESQLEHNLRDLVSNQTNPTIAPLASEGEVALRLTAKAENNQEAEQLIDQIELKIKKEVGQYLYGYDNVTIEKTVFDLLKQKHLTIASAESLTGGAFASKVVEQGGASAIFNGAAVVYQPSSKVSALSVNDELIAAHGTVSKECAEAMASQVKKVYQSKLGISFTGVAGPEELEKQSAGTVYISICDHNNKHYTERFQFNGDRQTIRNRAVKKAFELLFYHLKK</sequence>
<dbReference type="Gene3D" id="3.30.70.2860">
    <property type="match status" value="1"/>
</dbReference>
<accession>A0A1I4PTJ9</accession>
<comment type="similarity">
    <text evidence="1">Belongs to the CinA family.</text>
</comment>
<dbReference type="NCBIfam" id="NF001813">
    <property type="entry name" value="PRK00549.1"/>
    <property type="match status" value="1"/>
</dbReference>
<dbReference type="Gene3D" id="3.40.980.10">
    <property type="entry name" value="MoaB/Mog-like domain"/>
    <property type="match status" value="1"/>
</dbReference>
<dbReference type="InterPro" id="IPR050101">
    <property type="entry name" value="CinA"/>
</dbReference>
<dbReference type="OrthoDB" id="9801454at2"/>
<dbReference type="InterPro" id="IPR001453">
    <property type="entry name" value="MoaB/Mog_dom"/>
</dbReference>
<evidence type="ECO:0000256" key="2">
    <source>
        <dbReference type="SAM" id="Coils"/>
    </source>
</evidence>
<organism evidence="4 5">
    <name type="scientific">Gracilibacillus orientalis</name>
    <dbReference type="NCBI Taxonomy" id="334253"/>
    <lineage>
        <taxon>Bacteria</taxon>
        <taxon>Bacillati</taxon>
        <taxon>Bacillota</taxon>
        <taxon>Bacilli</taxon>
        <taxon>Bacillales</taxon>
        <taxon>Bacillaceae</taxon>
        <taxon>Gracilibacillus</taxon>
    </lineage>
</organism>
<evidence type="ECO:0000256" key="1">
    <source>
        <dbReference type="HAMAP-Rule" id="MF_00226"/>
    </source>
</evidence>
<dbReference type="NCBIfam" id="TIGR00200">
    <property type="entry name" value="cinA_nterm"/>
    <property type="match status" value="1"/>
</dbReference>
<dbReference type="CDD" id="cd00885">
    <property type="entry name" value="cinA"/>
    <property type="match status" value="1"/>
</dbReference>
<feature type="domain" description="MoaB/Mog" evidence="3">
    <location>
        <begin position="7"/>
        <end position="174"/>
    </location>
</feature>
<dbReference type="SMART" id="SM00852">
    <property type="entry name" value="MoCF_biosynth"/>
    <property type="match status" value="1"/>
</dbReference>
<dbReference type="Pfam" id="PF00994">
    <property type="entry name" value="MoCF_biosynth"/>
    <property type="match status" value="1"/>
</dbReference>
<dbReference type="PANTHER" id="PTHR13939">
    <property type="entry name" value="NICOTINAMIDE-NUCLEOTIDE AMIDOHYDROLASE PNCC"/>
    <property type="match status" value="1"/>
</dbReference>
<dbReference type="SUPFAM" id="SSF142433">
    <property type="entry name" value="CinA-like"/>
    <property type="match status" value="1"/>
</dbReference>
<proteinExistence type="inferred from homology"/>
<dbReference type="NCBIfam" id="TIGR00177">
    <property type="entry name" value="molyb_syn"/>
    <property type="match status" value="1"/>
</dbReference>
<dbReference type="AlphaFoldDB" id="A0A1I4PTJ9"/>
<dbReference type="InterPro" id="IPR008136">
    <property type="entry name" value="CinA_C"/>
</dbReference>
<dbReference type="InterPro" id="IPR041424">
    <property type="entry name" value="CinA_KH"/>
</dbReference>
<evidence type="ECO:0000313" key="4">
    <source>
        <dbReference type="EMBL" id="SFM31089.1"/>
    </source>
</evidence>
<dbReference type="SUPFAM" id="SSF53218">
    <property type="entry name" value="Molybdenum cofactor biosynthesis proteins"/>
    <property type="match status" value="1"/>
</dbReference>
<dbReference type="Pfam" id="PF02464">
    <property type="entry name" value="CinA"/>
    <property type="match status" value="1"/>
</dbReference>
<keyword evidence="2" id="KW-0175">Coiled coil</keyword>
<evidence type="ECO:0000313" key="5">
    <source>
        <dbReference type="Proteomes" id="UP000198565"/>
    </source>
</evidence>
<gene>
    <name evidence="1" type="primary">cinA</name>
    <name evidence="4" type="ORF">SAMN04487943_1136</name>
</gene>
<dbReference type="PIRSF" id="PIRSF006728">
    <property type="entry name" value="CinA"/>
    <property type="match status" value="1"/>
</dbReference>
<dbReference type="Proteomes" id="UP000198565">
    <property type="component" value="Unassembled WGS sequence"/>
</dbReference>
<dbReference type="Pfam" id="PF18146">
    <property type="entry name" value="CinA_KH"/>
    <property type="match status" value="1"/>
</dbReference>
<dbReference type="PANTHER" id="PTHR13939:SF0">
    <property type="entry name" value="NMN AMIDOHYDROLASE-LIKE PROTEIN YFAY"/>
    <property type="match status" value="1"/>
</dbReference>
<keyword evidence="5" id="KW-1185">Reference proteome</keyword>
<dbReference type="InterPro" id="IPR036425">
    <property type="entry name" value="MoaB/Mog-like_dom_sf"/>
</dbReference>
<dbReference type="InterPro" id="IPR036653">
    <property type="entry name" value="CinA-like_C"/>
</dbReference>
<dbReference type="EMBL" id="FOTR01000013">
    <property type="protein sequence ID" value="SFM31089.1"/>
    <property type="molecule type" value="Genomic_DNA"/>
</dbReference>
<dbReference type="HAMAP" id="MF_00226_B">
    <property type="entry name" value="CinA_B"/>
    <property type="match status" value="1"/>
</dbReference>
<dbReference type="InterPro" id="IPR008135">
    <property type="entry name" value="Competence-induced_CinA"/>
</dbReference>
<name>A0A1I4PTJ9_9BACI</name>
<feature type="coiled-coil region" evidence="2">
    <location>
        <begin position="225"/>
        <end position="252"/>
    </location>
</feature>
<protein>
    <recommendedName>
        <fullName evidence="1">Putative competence-damage inducible protein</fullName>
    </recommendedName>
</protein>
<dbReference type="NCBIfam" id="TIGR00199">
    <property type="entry name" value="PncC_domain"/>
    <property type="match status" value="1"/>
</dbReference>